<keyword evidence="2" id="KW-1185">Reference proteome</keyword>
<proteinExistence type="predicted"/>
<reference evidence="1 2" key="1">
    <citation type="journal article" date="2024" name="J Genomics">
        <title>Draft genome sequencing and assembly of Favolaschia claudopus CIRM-BRFM 2984 isolated from oak limbs.</title>
        <authorList>
            <person name="Navarro D."/>
            <person name="Drula E."/>
            <person name="Chaduli D."/>
            <person name="Cazenave R."/>
            <person name="Ahrendt S."/>
            <person name="Wang J."/>
            <person name="Lipzen A."/>
            <person name="Daum C."/>
            <person name="Barry K."/>
            <person name="Grigoriev I.V."/>
            <person name="Favel A."/>
            <person name="Rosso M.N."/>
            <person name="Martin F."/>
        </authorList>
    </citation>
    <scope>NUCLEOTIDE SEQUENCE [LARGE SCALE GENOMIC DNA]</scope>
    <source>
        <strain evidence="1 2">CIRM-BRFM 2984</strain>
    </source>
</reference>
<sequence length="611" mass="69818">MANSVEPTILFNNPIIVSPEVPAIQWVLETSTDPMRLAEAADISIDLQWPLDMELPLDVHLTQFLGCFEYHWTVGGCVLDRLRDGMNHCASQFGQAYMLMQWFQSTRSPNLPRFFLAIDLDKMLPELALVLGFICEYKSPRLTNIISQPWLLRAFQFKFASDPIGCLENLVTELDSKTSLTRASFSEYLFVVYSCLVEGNIPSHDMRVADKSSYEILLYERILKILPSKIKSRTIDMQLTADVLELTLQLSSNCSDHREWDDQWRERQLLTYEFCQALPQTEGWTQVICTSGLLSPEIQWYSPSSNPAAESWIYPALRSIPSPINEQGEHEEKIVETLNGLLCALYNNAIPLYKDSLELLVQLLSFPGDVSNTAAWLLLQENVYDWYIDPEFGPKLRDHSVWALLSAVILKDSETMFTVYVDLAYLLSIIPEWQPYLEKEKCCWIRIFSARYPNEEYLEKYNAVFKTIWTPHLSTSTQTHSEEAISLVCDALAKFWASFDFAAPLDSQSLFGWLDCSNSAIFDEDVHRTVHATQLMQELFIPLKNNLLGFVEQIQSLPSETRTPILAACGEIVRAMATGMLQTEIRDCIAVSQQIYNNIEEARKLVVVVET</sequence>
<gene>
    <name evidence="1" type="ORF">R3P38DRAFT_2581288</name>
</gene>
<dbReference type="AlphaFoldDB" id="A0AAV9ZD07"/>
<organism evidence="1 2">
    <name type="scientific">Favolaschia claudopus</name>
    <dbReference type="NCBI Taxonomy" id="2862362"/>
    <lineage>
        <taxon>Eukaryota</taxon>
        <taxon>Fungi</taxon>
        <taxon>Dikarya</taxon>
        <taxon>Basidiomycota</taxon>
        <taxon>Agaricomycotina</taxon>
        <taxon>Agaricomycetes</taxon>
        <taxon>Agaricomycetidae</taxon>
        <taxon>Agaricales</taxon>
        <taxon>Marasmiineae</taxon>
        <taxon>Mycenaceae</taxon>
        <taxon>Favolaschia</taxon>
    </lineage>
</organism>
<name>A0AAV9ZD07_9AGAR</name>
<protein>
    <submittedName>
        <fullName evidence="1">Uncharacterized protein</fullName>
    </submittedName>
</protein>
<dbReference type="EMBL" id="JAWWNJ010000166">
    <property type="protein sequence ID" value="KAK6977685.1"/>
    <property type="molecule type" value="Genomic_DNA"/>
</dbReference>
<evidence type="ECO:0000313" key="2">
    <source>
        <dbReference type="Proteomes" id="UP001362999"/>
    </source>
</evidence>
<comment type="caution">
    <text evidence="1">The sequence shown here is derived from an EMBL/GenBank/DDBJ whole genome shotgun (WGS) entry which is preliminary data.</text>
</comment>
<accession>A0AAV9ZD07</accession>
<dbReference type="Proteomes" id="UP001362999">
    <property type="component" value="Unassembled WGS sequence"/>
</dbReference>
<evidence type="ECO:0000313" key="1">
    <source>
        <dbReference type="EMBL" id="KAK6977685.1"/>
    </source>
</evidence>